<protein>
    <submittedName>
        <fullName evidence="1">Uncharacterized protein</fullName>
    </submittedName>
</protein>
<evidence type="ECO:0000313" key="2">
    <source>
        <dbReference type="Proteomes" id="UP000799755"/>
    </source>
</evidence>
<accession>A0ACB6QAX6</accession>
<dbReference type="EMBL" id="MU003548">
    <property type="protein sequence ID" value="KAF2463645.1"/>
    <property type="molecule type" value="Genomic_DNA"/>
</dbReference>
<evidence type="ECO:0000313" key="1">
    <source>
        <dbReference type="EMBL" id="KAF2463645.1"/>
    </source>
</evidence>
<reference evidence="1" key="1">
    <citation type="journal article" date="2020" name="Stud. Mycol.">
        <title>101 Dothideomycetes genomes: a test case for predicting lifestyles and emergence of pathogens.</title>
        <authorList>
            <person name="Haridas S."/>
            <person name="Albert R."/>
            <person name="Binder M."/>
            <person name="Bloem J."/>
            <person name="Labutti K."/>
            <person name="Salamov A."/>
            <person name="Andreopoulos B."/>
            <person name="Baker S."/>
            <person name="Barry K."/>
            <person name="Bills G."/>
            <person name="Bluhm B."/>
            <person name="Cannon C."/>
            <person name="Castanera R."/>
            <person name="Culley D."/>
            <person name="Daum C."/>
            <person name="Ezra D."/>
            <person name="Gonzalez J."/>
            <person name="Henrissat B."/>
            <person name="Kuo A."/>
            <person name="Liang C."/>
            <person name="Lipzen A."/>
            <person name="Lutzoni F."/>
            <person name="Magnuson J."/>
            <person name="Mondo S."/>
            <person name="Nolan M."/>
            <person name="Ohm R."/>
            <person name="Pangilinan J."/>
            <person name="Park H.-J."/>
            <person name="Ramirez L."/>
            <person name="Alfaro M."/>
            <person name="Sun H."/>
            <person name="Tritt A."/>
            <person name="Yoshinaga Y."/>
            <person name="Zwiers L.-H."/>
            <person name="Turgeon B."/>
            <person name="Goodwin S."/>
            <person name="Spatafora J."/>
            <person name="Crous P."/>
            <person name="Grigoriev I."/>
        </authorList>
    </citation>
    <scope>NUCLEOTIDE SEQUENCE</scope>
    <source>
        <strain evidence="1">ATCC 200398</strain>
    </source>
</reference>
<keyword evidence="2" id="KW-1185">Reference proteome</keyword>
<organism evidence="1 2">
    <name type="scientific">Lindgomyces ingoldianus</name>
    <dbReference type="NCBI Taxonomy" id="673940"/>
    <lineage>
        <taxon>Eukaryota</taxon>
        <taxon>Fungi</taxon>
        <taxon>Dikarya</taxon>
        <taxon>Ascomycota</taxon>
        <taxon>Pezizomycotina</taxon>
        <taxon>Dothideomycetes</taxon>
        <taxon>Pleosporomycetidae</taxon>
        <taxon>Pleosporales</taxon>
        <taxon>Lindgomycetaceae</taxon>
        <taxon>Lindgomyces</taxon>
    </lineage>
</organism>
<gene>
    <name evidence="1" type="ORF">BDR25DRAFT_397087</name>
</gene>
<name>A0ACB6QAX6_9PLEO</name>
<proteinExistence type="predicted"/>
<sequence>MEVGQEIQLYQDLRSAYAKFYERTKFDDGMLVADDWGVAMHEFEEEVARITRTIHAPFFTHFLTALPREIRDQVYEYLLDEETHHDRERAALLRTRWEFEQQRGQEVWRCATHYSIPFFARPEYVGGAIASEIVDTFFRQLDVALDPNCKEQHLFWDWFGKEIKVVDHIRRLKLYFKPIPPEQKRNGEYPADLLKNRIVNRYYEQLSAHLSMLSIIKHRKGFQLELIFGAGYPSAQITPRQLLRTLEIVKPIYLQLELSSFIITTTVLKLDGTKDLLGIYMEHYFRNSLEDWLVRMESCDGYDVDRKLREEAEILGTAKRRLRIQKEQHDCASETSAEESRGIE</sequence>
<comment type="caution">
    <text evidence="1">The sequence shown here is derived from an EMBL/GenBank/DDBJ whole genome shotgun (WGS) entry which is preliminary data.</text>
</comment>
<dbReference type="Proteomes" id="UP000799755">
    <property type="component" value="Unassembled WGS sequence"/>
</dbReference>